<comment type="caution">
    <text evidence="1">The sequence shown here is derived from an EMBL/GenBank/DDBJ whole genome shotgun (WGS) entry which is preliminary data.</text>
</comment>
<protein>
    <recommendedName>
        <fullName evidence="3">DUF255 domain-containing protein</fullName>
    </recommendedName>
</protein>
<evidence type="ECO:0000313" key="2">
    <source>
        <dbReference type="Proteomes" id="UP001275932"/>
    </source>
</evidence>
<dbReference type="Proteomes" id="UP001275932">
    <property type="component" value="Unassembled WGS sequence"/>
</dbReference>
<dbReference type="SUPFAM" id="SSF48208">
    <property type="entry name" value="Six-hairpin glycosidases"/>
    <property type="match status" value="1"/>
</dbReference>
<dbReference type="EMBL" id="JALBUT010000003">
    <property type="protein sequence ID" value="MDX8415312.1"/>
    <property type="molecule type" value="Genomic_DNA"/>
</dbReference>
<accession>A0ABU4WFH4</accession>
<dbReference type="InterPro" id="IPR008928">
    <property type="entry name" value="6-hairpin_glycosidase_sf"/>
</dbReference>
<dbReference type="PANTHER" id="PTHR42899">
    <property type="entry name" value="SPERMATOGENESIS-ASSOCIATED PROTEIN 20"/>
    <property type="match status" value="1"/>
</dbReference>
<evidence type="ECO:0008006" key="3">
    <source>
        <dbReference type="Google" id="ProtNLM"/>
    </source>
</evidence>
<organism evidence="1 2">
    <name type="scientific">Intestinicryptomonas porci</name>
    <dbReference type="NCBI Taxonomy" id="2926320"/>
    <lineage>
        <taxon>Bacteria</taxon>
        <taxon>Pseudomonadati</taxon>
        <taxon>Verrucomicrobiota</taxon>
        <taxon>Opitutia</taxon>
        <taxon>Opitutales</taxon>
        <taxon>Intestinicryptomonaceae</taxon>
        <taxon>Intestinicryptomonas</taxon>
    </lineage>
</organism>
<sequence>MNRLSFWLVCLFGALSVLFGAYAAWRYYKPKVRMEPHDVYWGADLLEKARISNKLIFFTIEDRDFPEFSDEAKAILKKFYICATLSPKKYFADNLVLSNIFKNSGSEGKFSLGILSPQGRPLFLASDFSRDKNSPFYDAACLMGAVNAYEKYKGDLLLKRQISSRFIIKLSEFPNLFLSGNADSSFANMNMFLRRKDWKDATALLSENARLAARLANFSPTALEVATSAYGSIISEIKNEDRFSSKLLLARALSEYALLMIVPSAKHNFLNVADDILKNQKSDGLFYEKSVATLLDNALAMSIMARAYKISGDEKYKNAAVKNSYAIRLILGRKNTPPGILNSLDSSIENTSEANGLACALLVRGWIDAYFATGEEKYLGFATSMFKKFDKIFSDKSEGNWYVNMPNSIFASSYRLKNFSDDLYPSGNGESAQILSDFCYLKGIHRHSLMNVASPFNTPFAVRFFDRAGLKLSLLDNPMRK</sequence>
<reference evidence="1 2" key="1">
    <citation type="submission" date="2022-03" db="EMBL/GenBank/DDBJ databases">
        <title>Novel taxa within the pig intestine.</title>
        <authorList>
            <person name="Wylensek D."/>
            <person name="Bishof K."/>
            <person name="Afrizal A."/>
            <person name="Clavel T."/>
        </authorList>
    </citation>
    <scope>NUCLEOTIDE SEQUENCE [LARGE SCALE GENOMIC DNA]</scope>
    <source>
        <strain evidence="1 2">CLA-KB-P66</strain>
    </source>
</reference>
<dbReference type="PANTHER" id="PTHR42899:SF1">
    <property type="entry name" value="SPERMATOGENESIS-ASSOCIATED PROTEIN 20"/>
    <property type="match status" value="1"/>
</dbReference>
<dbReference type="InterPro" id="IPR024705">
    <property type="entry name" value="Ssp411"/>
</dbReference>
<keyword evidence="2" id="KW-1185">Reference proteome</keyword>
<proteinExistence type="predicted"/>
<gene>
    <name evidence="1" type="ORF">MOX91_03845</name>
</gene>
<name>A0ABU4WFH4_9BACT</name>
<dbReference type="RefSeq" id="WP_370396760.1">
    <property type="nucleotide sequence ID" value="NZ_JALBUT010000003.1"/>
</dbReference>
<evidence type="ECO:0000313" key="1">
    <source>
        <dbReference type="EMBL" id="MDX8415312.1"/>
    </source>
</evidence>